<dbReference type="InterPro" id="IPR035986">
    <property type="entry name" value="PKD_dom_sf"/>
</dbReference>
<evidence type="ECO:0000313" key="6">
    <source>
        <dbReference type="EMBL" id="KZN37120.1"/>
    </source>
</evidence>
<dbReference type="PATRIC" id="fig|1365250.3.peg.3001"/>
<keyword evidence="1" id="KW-0378">Hydrolase</keyword>
<feature type="domain" description="CBM2" evidence="5">
    <location>
        <begin position="27"/>
        <end position="133"/>
    </location>
</feature>
<evidence type="ECO:0000259" key="5">
    <source>
        <dbReference type="PROSITE" id="PS51173"/>
    </source>
</evidence>
<dbReference type="InterPro" id="IPR001919">
    <property type="entry name" value="CBD2"/>
</dbReference>
<keyword evidence="2" id="KW-0326">Glycosidase</keyword>
<dbReference type="InterPro" id="IPR008965">
    <property type="entry name" value="CBM2/CBM3_carb-bd_dom_sf"/>
</dbReference>
<comment type="caution">
    <text evidence="6">The sequence shown here is derived from an EMBL/GenBank/DDBJ whole genome shotgun (WGS) entry which is preliminary data.</text>
</comment>
<dbReference type="RefSeq" id="WP_063358879.1">
    <property type="nucleotide sequence ID" value="NZ_AQHB01000049.1"/>
</dbReference>
<dbReference type="InterPro" id="IPR012291">
    <property type="entry name" value="CBM2_carb-bd_dom_sf"/>
</dbReference>
<organism evidence="6 7">
    <name type="scientific">Pseudoalteromonas luteoviolacea DSM 6061</name>
    <dbReference type="NCBI Taxonomy" id="1365250"/>
    <lineage>
        <taxon>Bacteria</taxon>
        <taxon>Pseudomonadati</taxon>
        <taxon>Pseudomonadota</taxon>
        <taxon>Gammaproteobacteria</taxon>
        <taxon>Alteromonadales</taxon>
        <taxon>Pseudoalteromonadaceae</taxon>
        <taxon>Pseudoalteromonas</taxon>
    </lineage>
</organism>
<dbReference type="CDD" id="cd00146">
    <property type="entry name" value="PKD"/>
    <property type="match status" value="2"/>
</dbReference>
<proteinExistence type="predicted"/>
<accession>A0A166WBW8</accession>
<feature type="domain" description="PKD" evidence="4">
    <location>
        <begin position="140"/>
        <end position="206"/>
    </location>
</feature>
<keyword evidence="7" id="KW-1185">Reference proteome</keyword>
<dbReference type="SMART" id="SM00637">
    <property type="entry name" value="CBD_II"/>
    <property type="match status" value="2"/>
</dbReference>
<protein>
    <recommendedName>
        <fullName evidence="8">PKD domain-containing protein</fullName>
    </recommendedName>
</protein>
<dbReference type="GO" id="GO:0030247">
    <property type="term" value="F:polysaccharide binding"/>
    <property type="evidence" value="ECO:0007669"/>
    <property type="project" value="UniProtKB-UniRule"/>
</dbReference>
<dbReference type="PROSITE" id="PS00561">
    <property type="entry name" value="CBM2_A"/>
    <property type="match status" value="1"/>
</dbReference>
<dbReference type="Pfam" id="PF00553">
    <property type="entry name" value="CBM_2"/>
    <property type="match status" value="2"/>
</dbReference>
<gene>
    <name evidence="6" type="ORF">N475_17030</name>
</gene>
<dbReference type="InterPro" id="IPR013783">
    <property type="entry name" value="Ig-like_fold"/>
</dbReference>
<dbReference type="PROSITE" id="PS50093">
    <property type="entry name" value="PKD"/>
    <property type="match status" value="2"/>
</dbReference>
<evidence type="ECO:0000256" key="2">
    <source>
        <dbReference type="ARBA" id="ARBA00023295"/>
    </source>
</evidence>
<dbReference type="EMBL" id="AUYB01000105">
    <property type="protein sequence ID" value="KZN37120.1"/>
    <property type="molecule type" value="Genomic_DNA"/>
</dbReference>
<dbReference type="Pfam" id="PF04264">
    <property type="entry name" value="YceI"/>
    <property type="match status" value="1"/>
</dbReference>
<dbReference type="InterPro" id="IPR018366">
    <property type="entry name" value="CBM2_CS"/>
</dbReference>
<dbReference type="Gene3D" id="2.60.40.10">
    <property type="entry name" value="Immunoglobulins"/>
    <property type="match status" value="2"/>
</dbReference>
<evidence type="ECO:0000259" key="4">
    <source>
        <dbReference type="PROSITE" id="PS50093"/>
    </source>
</evidence>
<dbReference type="SMART" id="SM00089">
    <property type="entry name" value="PKD"/>
    <property type="match status" value="2"/>
</dbReference>
<dbReference type="SMART" id="SM00867">
    <property type="entry name" value="YceI"/>
    <property type="match status" value="1"/>
</dbReference>
<keyword evidence="3" id="KW-0732">Signal</keyword>
<dbReference type="Gene3D" id="2.40.128.110">
    <property type="entry name" value="Lipid/polyisoprenoid-binding, YceI-like"/>
    <property type="match status" value="1"/>
</dbReference>
<dbReference type="InterPro" id="IPR007372">
    <property type="entry name" value="Lipid/polyisoprenoid-bd_YceI"/>
</dbReference>
<feature type="signal peptide" evidence="3">
    <location>
        <begin position="1"/>
        <end position="31"/>
    </location>
</feature>
<sequence length="600" mass="64894">MRQHRDSNKQRSLLKIGLCFMALGHSIHSLAAQCEFKVKNEWQSGYTAEVTIHNATDSAINGWKVGLEFTQGESISNAWRAQLSGNNPYQFESHNWNRNINPSSSQSFGFNVKKSNGQEAIAPRLSGICENGSQDDVDEVKIEITASETLGTAPASISFSSEIENLSSNNVSYRWRFGDGHSSSDINPQHIFEQTGSYQVSLTINDGNTDYHAAPIEVAIGAAEPETALCAFEVEQEWISGFRGKVTITNTESVAISSWKVLMAFADSTKLTGVWHGKHSGTNPYEIINENYNGTINPGQSIDFGFNAQKAHENDEPKTPSLGGLCTVDGNINHAPTAVASASVTQGERPLIVNFDSSESSDLDGDALTFNWDFGNGSTSNEPSPAVTFEEEGIYSVKLTVSDGVNNSVSEPISIQVSEPDVTPIVQPLVLNPQSSSLHFVSTKKQHLVEAHTFENLSGVISTEGEARIAIDLASVDTGNETRDDRMKAFLFDTELFPTAEVSASVDYATVTSLPIGSTEKQTILATVNLKGIIAEVNADIVIRRLTSNKILVQSLTPIVLDATDFGLESGIETLKTLAGLSVISYAVPVSFNLVFEVQQ</sequence>
<dbReference type="SUPFAM" id="SSF101874">
    <property type="entry name" value="YceI-like"/>
    <property type="match status" value="1"/>
</dbReference>
<dbReference type="Gene3D" id="2.60.40.290">
    <property type="match status" value="2"/>
</dbReference>
<dbReference type="Proteomes" id="UP000076643">
    <property type="component" value="Unassembled WGS sequence"/>
</dbReference>
<dbReference type="InterPro" id="IPR022409">
    <property type="entry name" value="PKD/Chitinase_dom"/>
</dbReference>
<dbReference type="PROSITE" id="PS51173">
    <property type="entry name" value="CBM2"/>
    <property type="match status" value="2"/>
</dbReference>
<dbReference type="GO" id="GO:0005975">
    <property type="term" value="P:carbohydrate metabolic process"/>
    <property type="evidence" value="ECO:0007669"/>
    <property type="project" value="InterPro"/>
</dbReference>
<dbReference type="GO" id="GO:0004553">
    <property type="term" value="F:hydrolase activity, hydrolyzing O-glycosyl compounds"/>
    <property type="evidence" value="ECO:0007669"/>
    <property type="project" value="InterPro"/>
</dbReference>
<evidence type="ECO:0000256" key="1">
    <source>
        <dbReference type="ARBA" id="ARBA00022801"/>
    </source>
</evidence>
<feature type="chain" id="PRO_5007881721" description="PKD domain-containing protein" evidence="3">
    <location>
        <begin position="32"/>
        <end position="600"/>
    </location>
</feature>
<dbReference type="Pfam" id="PF18911">
    <property type="entry name" value="PKD_4"/>
    <property type="match status" value="2"/>
</dbReference>
<feature type="domain" description="PKD" evidence="4">
    <location>
        <begin position="336"/>
        <end position="422"/>
    </location>
</feature>
<dbReference type="InterPro" id="IPR036761">
    <property type="entry name" value="TTHA0802/YceI-like_sf"/>
</dbReference>
<evidence type="ECO:0008006" key="8">
    <source>
        <dbReference type="Google" id="ProtNLM"/>
    </source>
</evidence>
<evidence type="ECO:0000256" key="3">
    <source>
        <dbReference type="SAM" id="SignalP"/>
    </source>
</evidence>
<dbReference type="InterPro" id="IPR000601">
    <property type="entry name" value="PKD_dom"/>
</dbReference>
<reference evidence="6 7" key="1">
    <citation type="submission" date="2013-07" db="EMBL/GenBank/DDBJ databases">
        <title>Comparative Genomic and Metabolomic Analysis of Twelve Strains of Pseudoalteromonas luteoviolacea.</title>
        <authorList>
            <person name="Vynne N.G."/>
            <person name="Mansson M."/>
            <person name="Gram L."/>
        </authorList>
    </citation>
    <scope>NUCLEOTIDE SEQUENCE [LARGE SCALE GENOMIC DNA]</scope>
    <source>
        <strain evidence="6 7">DSM 6061</strain>
    </source>
</reference>
<dbReference type="AlphaFoldDB" id="A0A166WBW8"/>
<dbReference type="SUPFAM" id="SSF49384">
    <property type="entry name" value="Carbohydrate-binding domain"/>
    <property type="match status" value="2"/>
</dbReference>
<name>A0A166WBW8_9GAMM</name>
<dbReference type="SUPFAM" id="SSF49299">
    <property type="entry name" value="PKD domain"/>
    <property type="match status" value="2"/>
</dbReference>
<feature type="domain" description="CBM2" evidence="5">
    <location>
        <begin position="219"/>
        <end position="330"/>
    </location>
</feature>
<evidence type="ECO:0000313" key="7">
    <source>
        <dbReference type="Proteomes" id="UP000076643"/>
    </source>
</evidence>